<proteinExistence type="predicted"/>
<protein>
    <submittedName>
        <fullName evidence="1">Uncharacterized protein</fullName>
    </submittedName>
</protein>
<dbReference type="GeneID" id="7195635"/>
<dbReference type="InParanoid" id="B7G9S9"/>
<accession>B7G9S9</accession>
<reference evidence="1 2" key="1">
    <citation type="journal article" date="2008" name="Nature">
        <title>The Phaeodactylum genome reveals the evolutionary history of diatom genomes.</title>
        <authorList>
            <person name="Bowler C."/>
            <person name="Allen A.E."/>
            <person name="Badger J.H."/>
            <person name="Grimwood J."/>
            <person name="Jabbari K."/>
            <person name="Kuo A."/>
            <person name="Maheswari U."/>
            <person name="Martens C."/>
            <person name="Maumus F."/>
            <person name="Otillar R.P."/>
            <person name="Rayko E."/>
            <person name="Salamov A."/>
            <person name="Vandepoele K."/>
            <person name="Beszteri B."/>
            <person name="Gruber A."/>
            <person name="Heijde M."/>
            <person name="Katinka M."/>
            <person name="Mock T."/>
            <person name="Valentin K."/>
            <person name="Verret F."/>
            <person name="Berges J.A."/>
            <person name="Brownlee C."/>
            <person name="Cadoret J.P."/>
            <person name="Chiovitti A."/>
            <person name="Choi C.J."/>
            <person name="Coesel S."/>
            <person name="De Martino A."/>
            <person name="Detter J.C."/>
            <person name="Durkin C."/>
            <person name="Falciatore A."/>
            <person name="Fournet J."/>
            <person name="Haruta M."/>
            <person name="Huysman M.J."/>
            <person name="Jenkins B.D."/>
            <person name="Jiroutova K."/>
            <person name="Jorgensen R.E."/>
            <person name="Joubert Y."/>
            <person name="Kaplan A."/>
            <person name="Kroger N."/>
            <person name="Kroth P.G."/>
            <person name="La Roche J."/>
            <person name="Lindquist E."/>
            <person name="Lommer M."/>
            <person name="Martin-Jezequel V."/>
            <person name="Lopez P.J."/>
            <person name="Lucas S."/>
            <person name="Mangogna M."/>
            <person name="McGinnis K."/>
            <person name="Medlin L.K."/>
            <person name="Montsant A."/>
            <person name="Oudot-Le Secq M.P."/>
            <person name="Napoli C."/>
            <person name="Obornik M."/>
            <person name="Parker M.S."/>
            <person name="Petit J.L."/>
            <person name="Porcel B.M."/>
            <person name="Poulsen N."/>
            <person name="Robison M."/>
            <person name="Rychlewski L."/>
            <person name="Rynearson T.A."/>
            <person name="Schmutz J."/>
            <person name="Shapiro H."/>
            <person name="Siaut M."/>
            <person name="Stanley M."/>
            <person name="Sussman M.R."/>
            <person name="Taylor A.R."/>
            <person name="Vardi A."/>
            <person name="von Dassow P."/>
            <person name="Vyverman W."/>
            <person name="Willis A."/>
            <person name="Wyrwicz L.S."/>
            <person name="Rokhsar D.S."/>
            <person name="Weissenbach J."/>
            <person name="Armbrust E.V."/>
            <person name="Green B.R."/>
            <person name="Van de Peer Y."/>
            <person name="Grigoriev I.V."/>
        </authorList>
    </citation>
    <scope>NUCLEOTIDE SEQUENCE [LARGE SCALE GENOMIC DNA]</scope>
    <source>
        <strain evidence="1 2">CCAP 1055/1</strain>
    </source>
</reference>
<evidence type="ECO:0000313" key="1">
    <source>
        <dbReference type="EMBL" id="EEC44612.1"/>
    </source>
</evidence>
<dbReference type="EMBL" id="CM000623">
    <property type="protein sequence ID" value="EEC44612.1"/>
    <property type="molecule type" value="Genomic_DNA"/>
</dbReference>
<dbReference type="PaxDb" id="2850-Phatr49194"/>
<dbReference type="RefSeq" id="XP_002183943.1">
    <property type="nucleotide sequence ID" value="XM_002183907.1"/>
</dbReference>
<name>B7G9S9_PHATC</name>
<sequence length="155" mass="17189">MEAPASVRNHFFVFSCSVHKVRRCRFVSSDGATTASITPFSERHYLPFTEMKADKRPSGNGSSIVSNLKSIFLLTCIASFSLQLFGSVISWNSSRALGSNASRTSPTWSTTAQSPSPYPIWHSDCRFPERSHLPQASSRTLQALERFSSLLPSRI</sequence>
<dbReference type="Proteomes" id="UP000000759">
    <property type="component" value="Chromosome 21"/>
</dbReference>
<dbReference type="AlphaFoldDB" id="B7G9S9"/>
<evidence type="ECO:0000313" key="2">
    <source>
        <dbReference type="Proteomes" id="UP000000759"/>
    </source>
</evidence>
<gene>
    <name evidence="1" type="ORF">PHATRDRAFT_49194</name>
</gene>
<organism evidence="1 2">
    <name type="scientific">Phaeodactylum tricornutum (strain CCAP 1055/1)</name>
    <dbReference type="NCBI Taxonomy" id="556484"/>
    <lineage>
        <taxon>Eukaryota</taxon>
        <taxon>Sar</taxon>
        <taxon>Stramenopiles</taxon>
        <taxon>Ochrophyta</taxon>
        <taxon>Bacillariophyta</taxon>
        <taxon>Bacillariophyceae</taxon>
        <taxon>Bacillariophycidae</taxon>
        <taxon>Naviculales</taxon>
        <taxon>Phaeodactylaceae</taxon>
        <taxon>Phaeodactylum</taxon>
    </lineage>
</organism>
<keyword evidence="2" id="KW-1185">Reference proteome</keyword>
<reference evidence="2" key="2">
    <citation type="submission" date="2008-08" db="EMBL/GenBank/DDBJ databases">
        <authorList>
            <consortium name="Diatom Consortium"/>
            <person name="Grigoriev I."/>
            <person name="Grimwood J."/>
            <person name="Kuo A."/>
            <person name="Otillar R.P."/>
            <person name="Salamov A."/>
            <person name="Detter J.C."/>
            <person name="Lindquist E."/>
            <person name="Shapiro H."/>
            <person name="Lucas S."/>
            <person name="Glavina del Rio T."/>
            <person name="Pitluck S."/>
            <person name="Rokhsar D."/>
            <person name="Bowler C."/>
        </authorList>
    </citation>
    <scope>GENOME REANNOTATION</scope>
    <source>
        <strain evidence="2">CCAP 1055/1</strain>
    </source>
</reference>
<dbReference type="KEGG" id="pti:PHATRDRAFT_49194"/>